<dbReference type="STRING" id="1178515.SY83_21785"/>
<evidence type="ECO:0000313" key="11">
    <source>
        <dbReference type="EMBL" id="ANE48477.1"/>
    </source>
</evidence>
<dbReference type="UniPathway" id="UPA00344"/>
<dbReference type="EMBL" id="CP011388">
    <property type="protein sequence ID" value="ANE48477.1"/>
    <property type="molecule type" value="Genomic_DNA"/>
</dbReference>
<dbReference type="SUPFAM" id="SSF63882">
    <property type="entry name" value="MoeA N-terminal region -like"/>
    <property type="match status" value="1"/>
</dbReference>
<protein>
    <recommendedName>
        <fullName evidence="5 9">Molybdopterin molybdenumtransferase</fullName>
        <ecNumber evidence="4 9">2.10.1.1</ecNumber>
    </recommendedName>
</protein>
<dbReference type="GO" id="GO:0005829">
    <property type="term" value="C:cytosol"/>
    <property type="evidence" value="ECO:0007669"/>
    <property type="project" value="TreeGrafter"/>
</dbReference>
<dbReference type="Gene3D" id="2.40.340.10">
    <property type="entry name" value="MoeA, C-terminal, domain IV"/>
    <property type="match status" value="1"/>
</dbReference>
<keyword evidence="7 9" id="KW-0501">Molybdenum cofactor biosynthesis</keyword>
<dbReference type="Gene3D" id="3.90.105.10">
    <property type="entry name" value="Molybdopterin biosynthesis moea protein, domain 2"/>
    <property type="match status" value="1"/>
</dbReference>
<evidence type="ECO:0000256" key="8">
    <source>
        <dbReference type="ARBA" id="ARBA00047317"/>
    </source>
</evidence>
<comment type="similarity">
    <text evidence="3 9">Belongs to the MoeA family.</text>
</comment>
<dbReference type="Pfam" id="PF03454">
    <property type="entry name" value="MoeA_C"/>
    <property type="match status" value="1"/>
</dbReference>
<comment type="function">
    <text evidence="1 9">Catalyzes the insertion of molybdate into adenylated molybdopterin with the concomitant release of AMP.</text>
</comment>
<evidence type="ECO:0000256" key="5">
    <source>
        <dbReference type="ARBA" id="ARBA00021108"/>
    </source>
</evidence>
<dbReference type="GO" id="GO:0046872">
    <property type="term" value="F:metal ion binding"/>
    <property type="evidence" value="ECO:0007669"/>
    <property type="project" value="UniProtKB-UniRule"/>
</dbReference>
<dbReference type="InterPro" id="IPR005110">
    <property type="entry name" value="MoeA_linker/N"/>
</dbReference>
<evidence type="ECO:0000259" key="10">
    <source>
        <dbReference type="SMART" id="SM00852"/>
    </source>
</evidence>
<dbReference type="PANTHER" id="PTHR10192:SF5">
    <property type="entry name" value="GEPHYRIN"/>
    <property type="match status" value="1"/>
</dbReference>
<evidence type="ECO:0000256" key="7">
    <source>
        <dbReference type="ARBA" id="ARBA00023150"/>
    </source>
</evidence>
<dbReference type="OrthoDB" id="9804758at2"/>
<dbReference type="PANTHER" id="PTHR10192">
    <property type="entry name" value="MOLYBDOPTERIN BIOSYNTHESIS PROTEIN"/>
    <property type="match status" value="1"/>
</dbReference>
<dbReference type="InterPro" id="IPR038987">
    <property type="entry name" value="MoeA-like"/>
</dbReference>
<dbReference type="GO" id="GO:0061599">
    <property type="term" value="F:molybdopterin molybdotransferase activity"/>
    <property type="evidence" value="ECO:0007669"/>
    <property type="project" value="UniProtKB-UniRule"/>
</dbReference>
<dbReference type="AlphaFoldDB" id="A0A172TNT4"/>
<dbReference type="GO" id="GO:0006777">
    <property type="term" value="P:Mo-molybdopterin cofactor biosynthetic process"/>
    <property type="evidence" value="ECO:0007669"/>
    <property type="project" value="UniProtKB-UniRule"/>
</dbReference>
<dbReference type="SMART" id="SM00852">
    <property type="entry name" value="MoCF_biosynth"/>
    <property type="match status" value="1"/>
</dbReference>
<dbReference type="Proteomes" id="UP000076927">
    <property type="component" value="Chromosome"/>
</dbReference>
<reference evidence="11 12" key="1">
    <citation type="submission" date="2015-01" db="EMBL/GenBank/DDBJ databases">
        <title>Paenibacillus swuensis/DY6/whole genome sequencing.</title>
        <authorList>
            <person name="Kim M.K."/>
            <person name="Srinivasan S."/>
            <person name="Lee J.-J."/>
        </authorList>
    </citation>
    <scope>NUCLEOTIDE SEQUENCE [LARGE SCALE GENOMIC DNA]</scope>
    <source>
        <strain evidence="11 12">DY6</strain>
    </source>
</reference>
<name>A0A172TNT4_9BACL</name>
<evidence type="ECO:0000256" key="3">
    <source>
        <dbReference type="ARBA" id="ARBA00010763"/>
    </source>
</evidence>
<dbReference type="Gene3D" id="3.40.980.10">
    <property type="entry name" value="MoaB/Mog-like domain"/>
    <property type="match status" value="1"/>
</dbReference>
<proteinExistence type="inferred from homology"/>
<evidence type="ECO:0000256" key="9">
    <source>
        <dbReference type="RuleBase" id="RU365090"/>
    </source>
</evidence>
<dbReference type="Pfam" id="PF03453">
    <property type="entry name" value="MoeA_N"/>
    <property type="match status" value="1"/>
</dbReference>
<dbReference type="CDD" id="cd00887">
    <property type="entry name" value="MoeA"/>
    <property type="match status" value="1"/>
</dbReference>
<gene>
    <name evidence="11" type="ORF">SY83_21785</name>
</gene>
<dbReference type="InterPro" id="IPR036688">
    <property type="entry name" value="MoeA_C_domain_IV_sf"/>
</dbReference>
<dbReference type="InterPro" id="IPR036425">
    <property type="entry name" value="MoaB/Mog-like_dom_sf"/>
</dbReference>
<sequence length="461" mass="49677">MITRRKARRVRSGVSVAEAQQRLIETCLPLGTEYVAFVEAADRVAAEDVMAMFPMPRFERSGVDGYAVNLSVEEGITAGKTRPCLVVTEDISAGSNFPRPLDPGTAARIMTGAEVPERATSIVMLEETDEYTKGNRLYIQLKHDVIPGRHIARIGEEWERGEVLIPQGRRLGGSDIGLLVAAGHRRIRVYRKPRVGIISIGNELLHPRPDAGGKMDEAMPAGMIHNSNGAMLAALVRQYGGIPYDYGIIEDDAYKARDFIRSVALKTDLVITTGAVSVGERDVMAEVFVRDTCLLFNKVFMRPGSPTSAGLLPLTAPGDCGDKHIESGEEGEEHRPGLLLNPHSTHRLVLGLSGNPGACFVGFELFASLCIGALQGAPFTKKDALHAFLSEPVLKGSPHPRYLQGKLRGDAGMLLAEPLPHARSSMMRSVPEATCLIVLPGGGKPALKGALVEIIPLGGFR</sequence>
<organism evidence="11 12">
    <name type="scientific">Paenibacillus swuensis</name>
    <dbReference type="NCBI Taxonomy" id="1178515"/>
    <lineage>
        <taxon>Bacteria</taxon>
        <taxon>Bacillati</taxon>
        <taxon>Bacillota</taxon>
        <taxon>Bacilli</taxon>
        <taxon>Bacillales</taxon>
        <taxon>Paenibacillaceae</taxon>
        <taxon>Paenibacillus</taxon>
    </lineage>
</organism>
<dbReference type="Gene3D" id="2.170.190.11">
    <property type="entry name" value="Molybdopterin biosynthesis moea protein, domain 3"/>
    <property type="match status" value="1"/>
</dbReference>
<dbReference type="SUPFAM" id="SSF63867">
    <property type="entry name" value="MoeA C-terminal domain-like"/>
    <property type="match status" value="1"/>
</dbReference>
<evidence type="ECO:0000313" key="12">
    <source>
        <dbReference type="Proteomes" id="UP000076927"/>
    </source>
</evidence>
<keyword evidence="9" id="KW-0479">Metal-binding</keyword>
<feature type="domain" description="MoaB/Mog" evidence="10">
    <location>
        <begin position="196"/>
        <end position="373"/>
    </location>
</feature>
<comment type="catalytic activity">
    <reaction evidence="8">
        <text>adenylyl-molybdopterin + molybdate = Mo-molybdopterin + AMP + H(+)</text>
        <dbReference type="Rhea" id="RHEA:35047"/>
        <dbReference type="ChEBI" id="CHEBI:15378"/>
        <dbReference type="ChEBI" id="CHEBI:36264"/>
        <dbReference type="ChEBI" id="CHEBI:62727"/>
        <dbReference type="ChEBI" id="CHEBI:71302"/>
        <dbReference type="ChEBI" id="CHEBI:456215"/>
        <dbReference type="EC" id="2.10.1.1"/>
    </reaction>
</comment>
<evidence type="ECO:0000256" key="2">
    <source>
        <dbReference type="ARBA" id="ARBA00005046"/>
    </source>
</evidence>
<accession>A0A172TNT4</accession>
<evidence type="ECO:0000256" key="4">
    <source>
        <dbReference type="ARBA" id="ARBA00013269"/>
    </source>
</evidence>
<comment type="cofactor">
    <cofactor evidence="9">
        <name>Mg(2+)</name>
        <dbReference type="ChEBI" id="CHEBI:18420"/>
    </cofactor>
</comment>
<dbReference type="InterPro" id="IPR005111">
    <property type="entry name" value="MoeA_C_domain_IV"/>
</dbReference>
<evidence type="ECO:0000256" key="1">
    <source>
        <dbReference type="ARBA" id="ARBA00002901"/>
    </source>
</evidence>
<dbReference type="PATRIC" id="fig|1178515.4.peg.4416"/>
<dbReference type="SUPFAM" id="SSF53218">
    <property type="entry name" value="Molybdenum cofactor biosynthesis proteins"/>
    <property type="match status" value="1"/>
</dbReference>
<comment type="pathway">
    <text evidence="2 9">Cofactor biosynthesis; molybdopterin biosynthesis.</text>
</comment>
<keyword evidence="9" id="KW-0808">Transferase</keyword>
<keyword evidence="9" id="KW-0460">Magnesium</keyword>
<keyword evidence="6 9" id="KW-0500">Molybdenum</keyword>
<dbReference type="InterPro" id="IPR001453">
    <property type="entry name" value="MoaB/Mog_dom"/>
</dbReference>
<keyword evidence="12" id="KW-1185">Reference proteome</keyword>
<dbReference type="Pfam" id="PF00994">
    <property type="entry name" value="MoCF_biosynth"/>
    <property type="match status" value="1"/>
</dbReference>
<dbReference type="EC" id="2.10.1.1" evidence="4 9"/>
<dbReference type="KEGG" id="pswu:SY83_21785"/>
<evidence type="ECO:0000256" key="6">
    <source>
        <dbReference type="ARBA" id="ARBA00022505"/>
    </source>
</evidence>
<dbReference type="InterPro" id="IPR036135">
    <property type="entry name" value="MoeA_linker/N_sf"/>
</dbReference>
<dbReference type="RefSeq" id="WP_068610382.1">
    <property type="nucleotide sequence ID" value="NZ_CP011388.1"/>
</dbReference>